<dbReference type="PANTHER" id="PTHR10917:SF0">
    <property type="entry name" value="DNA-DIRECTED RNA POLYMERASES I, II, AND III SUBUNIT RPABC3"/>
    <property type="match status" value="1"/>
</dbReference>
<dbReference type="SUPFAM" id="SSF50249">
    <property type="entry name" value="Nucleic acid-binding proteins"/>
    <property type="match status" value="1"/>
</dbReference>
<dbReference type="GO" id="GO:0005666">
    <property type="term" value="C:RNA polymerase III complex"/>
    <property type="evidence" value="ECO:0007669"/>
    <property type="project" value="TreeGrafter"/>
</dbReference>
<organism evidence="4 5">
    <name type="scientific">Aureobasidium pullulans</name>
    <name type="common">Black yeast</name>
    <name type="synonym">Pullularia pullulans</name>
    <dbReference type="NCBI Taxonomy" id="5580"/>
    <lineage>
        <taxon>Eukaryota</taxon>
        <taxon>Fungi</taxon>
        <taxon>Dikarya</taxon>
        <taxon>Ascomycota</taxon>
        <taxon>Pezizomycotina</taxon>
        <taxon>Dothideomycetes</taxon>
        <taxon>Dothideomycetidae</taxon>
        <taxon>Dothideales</taxon>
        <taxon>Saccotheciaceae</taxon>
        <taxon>Aureobasidium</taxon>
    </lineage>
</organism>
<dbReference type="EMBL" id="QZBN01000309">
    <property type="protein sequence ID" value="THZ47064.1"/>
    <property type="molecule type" value="Genomic_DNA"/>
</dbReference>
<dbReference type="AlphaFoldDB" id="A0A4S9V635"/>
<dbReference type="FunFam" id="2.40.50.140:FF:000191">
    <property type="entry name" value="DNA-directed RNA polymerases I, II, and III subunit RPABC3"/>
    <property type="match status" value="1"/>
</dbReference>
<sequence length="211" mass="23583">MSSNVSSERSIKVEEALGVDVREARLSPPFSFLDHQSQAHQPAATTFATTRNQSLYKPNLSQHKPTTTMADATLFDDTFTLTGLNNQKYDRVSRVTATSADSQTILSLDINHEIYPLAVGETVQVVLASTLNLDGTKEEAGKGWREKGAEENSLADMFDYVCWGKVYRFEEGEGENIKVYVSFGGLLLYLEGPYKKLTPLRIDYVYLLIKK</sequence>
<proteinExistence type="inferred from homology"/>
<reference evidence="4 5" key="1">
    <citation type="submission" date="2018-10" db="EMBL/GenBank/DDBJ databases">
        <title>Fifty Aureobasidium pullulans genomes reveal a recombining polyextremotolerant generalist.</title>
        <authorList>
            <person name="Gostincar C."/>
            <person name="Turk M."/>
            <person name="Zajc J."/>
            <person name="Gunde-Cimerman N."/>
        </authorList>
    </citation>
    <scope>NUCLEOTIDE SEQUENCE [LARGE SCALE GENOMIC DNA]</scope>
    <source>
        <strain evidence="4 5">EXF-3844</strain>
    </source>
</reference>
<dbReference type="GO" id="GO:0005665">
    <property type="term" value="C:RNA polymerase II, core complex"/>
    <property type="evidence" value="ECO:0007669"/>
    <property type="project" value="TreeGrafter"/>
</dbReference>
<evidence type="ECO:0000256" key="3">
    <source>
        <dbReference type="ARBA" id="ARBA00023242"/>
    </source>
</evidence>
<dbReference type="Pfam" id="PF03870">
    <property type="entry name" value="RNA_pol_Rpb8"/>
    <property type="match status" value="1"/>
</dbReference>
<keyword evidence="4" id="KW-0804">Transcription</keyword>
<dbReference type="GO" id="GO:0006351">
    <property type="term" value="P:DNA-templated transcription"/>
    <property type="evidence" value="ECO:0007669"/>
    <property type="project" value="InterPro"/>
</dbReference>
<dbReference type="SMART" id="SM00658">
    <property type="entry name" value="RPOL8c"/>
    <property type="match status" value="1"/>
</dbReference>
<dbReference type="InterPro" id="IPR012340">
    <property type="entry name" value="NA-bd_OB-fold"/>
</dbReference>
<comment type="similarity">
    <text evidence="2">Belongs to the eukaryotic RPB8 RNA polymerase subunit family.</text>
</comment>
<protein>
    <submittedName>
        <fullName evidence="4">DNA-directed RNA polymerases i, ii, and iii 145 kDa polypeptide</fullName>
    </submittedName>
</protein>
<dbReference type="InterPro" id="IPR005570">
    <property type="entry name" value="RPABC3"/>
</dbReference>
<comment type="caution">
    <text evidence="4">The sequence shown here is derived from an EMBL/GenBank/DDBJ whole genome shotgun (WGS) entry which is preliminary data.</text>
</comment>
<gene>
    <name evidence="4" type="ORF">D6C90_04100</name>
</gene>
<evidence type="ECO:0000313" key="5">
    <source>
        <dbReference type="Proteomes" id="UP000310121"/>
    </source>
</evidence>
<dbReference type="GO" id="GO:0005736">
    <property type="term" value="C:RNA polymerase I complex"/>
    <property type="evidence" value="ECO:0007669"/>
    <property type="project" value="TreeGrafter"/>
</dbReference>
<accession>A0A4S9V635</accession>
<evidence type="ECO:0000313" key="4">
    <source>
        <dbReference type="EMBL" id="THZ47064.1"/>
    </source>
</evidence>
<dbReference type="Gene3D" id="2.40.50.140">
    <property type="entry name" value="Nucleic acid-binding proteins"/>
    <property type="match status" value="1"/>
</dbReference>
<name>A0A4S9V635_AURPU</name>
<keyword evidence="4" id="KW-0240">DNA-directed RNA polymerase</keyword>
<evidence type="ECO:0000256" key="2">
    <source>
        <dbReference type="ARBA" id="ARBA00008912"/>
    </source>
</evidence>
<comment type="subcellular location">
    <subcellularLocation>
        <location evidence="1">Nucleus</location>
    </subcellularLocation>
</comment>
<keyword evidence="3" id="KW-0539">Nucleus</keyword>
<dbReference type="PANTHER" id="PTHR10917">
    <property type="entry name" value="DNA-DIRECTED RNA POLYMERASES I, II, AND III SUBUNIT RPABC3"/>
    <property type="match status" value="1"/>
</dbReference>
<dbReference type="Proteomes" id="UP000310121">
    <property type="component" value="Unassembled WGS sequence"/>
</dbReference>
<evidence type="ECO:0000256" key="1">
    <source>
        <dbReference type="ARBA" id="ARBA00004123"/>
    </source>
</evidence>
<dbReference type="GO" id="GO:0003899">
    <property type="term" value="F:DNA-directed RNA polymerase activity"/>
    <property type="evidence" value="ECO:0007669"/>
    <property type="project" value="InterPro"/>
</dbReference>